<sequence>MPLSINHEELTALSKDVFSALDNVANTTSPGIARLALTSISMLRFIETACLDATAKELDSMEEVRRIQRCELQATKAIEERMNATIDAELKVLVMGIAKSVCKFKRSMGGLVKKLEEREKKGEELDERMKSARESQENLRALLQESVGLESVGTNPT</sequence>
<evidence type="ECO:0000256" key="1">
    <source>
        <dbReference type="SAM" id="MobiDB-lite"/>
    </source>
</evidence>
<dbReference type="AlphaFoldDB" id="A0A9N8JT63"/>
<dbReference type="Proteomes" id="UP000716446">
    <property type="component" value="Unassembled WGS sequence"/>
</dbReference>
<feature type="region of interest" description="Disordered" evidence="1">
    <location>
        <begin position="117"/>
        <end position="136"/>
    </location>
</feature>
<name>A0A9N8JT63_9PEZI</name>
<gene>
    <name evidence="2" type="ORF">AWRI4619_LOCUS8297</name>
</gene>
<accession>A0A9N8JT63</accession>
<reference evidence="2" key="1">
    <citation type="submission" date="2020-06" db="EMBL/GenBank/DDBJ databases">
        <authorList>
            <person name="Onetto C."/>
        </authorList>
    </citation>
    <scope>NUCLEOTIDE SEQUENCE</scope>
</reference>
<proteinExistence type="predicted"/>
<protein>
    <submittedName>
        <fullName evidence="2">Uncharacterized protein</fullName>
    </submittedName>
</protein>
<comment type="caution">
    <text evidence="2">The sequence shown here is derived from an EMBL/GenBank/DDBJ whole genome shotgun (WGS) entry which is preliminary data.</text>
</comment>
<evidence type="ECO:0000313" key="2">
    <source>
        <dbReference type="EMBL" id="CAD0094199.1"/>
    </source>
</evidence>
<organism evidence="2 3">
    <name type="scientific">Aureobasidium vineae</name>
    <dbReference type="NCBI Taxonomy" id="2773715"/>
    <lineage>
        <taxon>Eukaryota</taxon>
        <taxon>Fungi</taxon>
        <taxon>Dikarya</taxon>
        <taxon>Ascomycota</taxon>
        <taxon>Pezizomycotina</taxon>
        <taxon>Dothideomycetes</taxon>
        <taxon>Dothideomycetidae</taxon>
        <taxon>Dothideales</taxon>
        <taxon>Saccotheciaceae</taxon>
        <taxon>Aureobasidium</taxon>
    </lineage>
</organism>
<evidence type="ECO:0000313" key="3">
    <source>
        <dbReference type="Proteomes" id="UP000716446"/>
    </source>
</evidence>
<dbReference type="EMBL" id="CAIJEN010000014">
    <property type="protein sequence ID" value="CAD0094199.1"/>
    <property type="molecule type" value="Genomic_DNA"/>
</dbReference>
<keyword evidence="3" id="KW-1185">Reference proteome</keyword>